<dbReference type="InterPro" id="IPR007577">
    <property type="entry name" value="GlycoTrfase_DXD_sugar-bd_CS"/>
</dbReference>
<dbReference type="AlphaFoldDB" id="A0A3S0J7D0"/>
<dbReference type="GO" id="GO:0006487">
    <property type="term" value="P:protein N-linked glycosylation"/>
    <property type="evidence" value="ECO:0007669"/>
    <property type="project" value="TreeGrafter"/>
</dbReference>
<dbReference type="OrthoDB" id="146908at2"/>
<dbReference type="Pfam" id="PF04488">
    <property type="entry name" value="Gly_transf_sug"/>
    <property type="match status" value="1"/>
</dbReference>
<dbReference type="InterPro" id="IPR039367">
    <property type="entry name" value="Och1-like"/>
</dbReference>
<feature type="compositionally biased region" description="Polar residues" evidence="1">
    <location>
        <begin position="9"/>
        <end position="21"/>
    </location>
</feature>
<evidence type="ECO:0000313" key="2">
    <source>
        <dbReference type="EMBL" id="RTQ33328.1"/>
    </source>
</evidence>
<feature type="region of interest" description="Disordered" evidence="1">
    <location>
        <begin position="1"/>
        <end position="21"/>
    </location>
</feature>
<name>A0A3S0J7D0_9BURK</name>
<reference evidence="2 3" key="1">
    <citation type="submission" date="2018-12" db="EMBL/GenBank/DDBJ databases">
        <title>The genome of Variovorax gossypii DSM 100435.</title>
        <authorList>
            <person name="Gao J."/>
            <person name="Sun J."/>
        </authorList>
    </citation>
    <scope>NUCLEOTIDE SEQUENCE [LARGE SCALE GENOMIC DNA]</scope>
    <source>
        <strain evidence="2 3">DSM 100435</strain>
    </source>
</reference>
<dbReference type="SUPFAM" id="SSF53448">
    <property type="entry name" value="Nucleotide-diphospho-sugar transferases"/>
    <property type="match status" value="1"/>
</dbReference>
<evidence type="ECO:0000313" key="3">
    <source>
        <dbReference type="Proteomes" id="UP000267418"/>
    </source>
</evidence>
<accession>A0A3S0J7D0</accession>
<protein>
    <submittedName>
        <fullName evidence="2">Uncharacterized protein</fullName>
    </submittedName>
</protein>
<keyword evidence="3" id="KW-1185">Reference proteome</keyword>
<dbReference type="GO" id="GO:0000009">
    <property type="term" value="F:alpha-1,6-mannosyltransferase activity"/>
    <property type="evidence" value="ECO:0007669"/>
    <property type="project" value="InterPro"/>
</dbReference>
<dbReference type="InterPro" id="IPR029044">
    <property type="entry name" value="Nucleotide-diphossugar_trans"/>
</dbReference>
<sequence length="350" mass="38844">MPEGHGATRPSQCSRTASPTTGAVLERRCQVAAPAATATKSLFSKTNDMDKAGNARHSARTKITVAAMESESDSPVHHQQRSAFIRNLVQRSSVPQATRSDARCVPSSIVQFWDDLAKLPEDVRECIATWSRWKTSGFVHRVFDTESAAQFIGRSFGPDHARAFTRCYHPAMQADYFRLCYLFVEGGMYVDADDVCMARDISSLFDGSSLKVQPLCYDIESDSMVSPRDFLQAGANDDGWIFYFNNNPLVACPRDPIIRRALERATQLLNDAADGELPEIQSTTGPGNLSRAVFELGAASEGNDQIQVLKGWDSIAVSRWPLSYRRDTRNWRLSNGKSFHAACRSFNESI</sequence>
<organism evidence="2 3">
    <name type="scientific">Variovorax gossypii</name>
    <dbReference type="NCBI Taxonomy" id="1679495"/>
    <lineage>
        <taxon>Bacteria</taxon>
        <taxon>Pseudomonadati</taxon>
        <taxon>Pseudomonadota</taxon>
        <taxon>Betaproteobacteria</taxon>
        <taxon>Burkholderiales</taxon>
        <taxon>Comamonadaceae</taxon>
        <taxon>Variovorax</taxon>
    </lineage>
</organism>
<dbReference type="Gene3D" id="3.90.550.20">
    <property type="match status" value="1"/>
</dbReference>
<dbReference type="EMBL" id="RXOE01000004">
    <property type="protein sequence ID" value="RTQ33328.1"/>
    <property type="molecule type" value="Genomic_DNA"/>
</dbReference>
<proteinExistence type="predicted"/>
<dbReference type="PANTHER" id="PTHR31834:SF1">
    <property type="entry name" value="INITIATION-SPECIFIC ALPHA-1,6-MANNOSYLTRANSFERASE"/>
    <property type="match status" value="1"/>
</dbReference>
<gene>
    <name evidence="2" type="ORF">EJP69_17545</name>
</gene>
<comment type="caution">
    <text evidence="2">The sequence shown here is derived from an EMBL/GenBank/DDBJ whole genome shotgun (WGS) entry which is preliminary data.</text>
</comment>
<dbReference type="Proteomes" id="UP000267418">
    <property type="component" value="Unassembled WGS sequence"/>
</dbReference>
<dbReference type="PANTHER" id="PTHR31834">
    <property type="entry name" value="INITIATION-SPECIFIC ALPHA-1,6-MANNOSYLTRANSFERASE"/>
    <property type="match status" value="1"/>
</dbReference>
<evidence type="ECO:0000256" key="1">
    <source>
        <dbReference type="SAM" id="MobiDB-lite"/>
    </source>
</evidence>